<organism evidence="2 4">
    <name type="scientific">Leptospira selangorensis</name>
    <dbReference type="NCBI Taxonomy" id="2484982"/>
    <lineage>
        <taxon>Bacteria</taxon>
        <taxon>Pseudomonadati</taxon>
        <taxon>Spirochaetota</taxon>
        <taxon>Spirochaetia</taxon>
        <taxon>Leptospirales</taxon>
        <taxon>Leptospiraceae</taxon>
        <taxon>Leptospira</taxon>
    </lineage>
</organism>
<dbReference type="Proteomes" id="UP000298057">
    <property type="component" value="Unassembled WGS sequence"/>
</dbReference>
<name>A0A5F2C286_9LEPT</name>
<dbReference type="RefSeq" id="WP_135627252.1">
    <property type="nucleotide sequence ID" value="NZ_RQGU01000090.1"/>
</dbReference>
<evidence type="ECO:0008006" key="6">
    <source>
        <dbReference type="Google" id="ProtNLM"/>
    </source>
</evidence>
<protein>
    <recommendedName>
        <fullName evidence="6">Tetratricopeptide repeat protein</fullName>
    </recommendedName>
</protein>
<dbReference type="SUPFAM" id="SSF48452">
    <property type="entry name" value="TPR-like"/>
    <property type="match status" value="1"/>
</dbReference>
<dbReference type="InterPro" id="IPR011990">
    <property type="entry name" value="TPR-like_helical_dom_sf"/>
</dbReference>
<evidence type="ECO:0000313" key="5">
    <source>
        <dbReference type="Proteomes" id="UP000298057"/>
    </source>
</evidence>
<dbReference type="AlphaFoldDB" id="A0A5F2C286"/>
<keyword evidence="1" id="KW-0175">Coiled coil</keyword>
<evidence type="ECO:0000313" key="4">
    <source>
        <dbReference type="Proteomes" id="UP000297832"/>
    </source>
</evidence>
<proteinExistence type="predicted"/>
<evidence type="ECO:0000313" key="2">
    <source>
        <dbReference type="EMBL" id="TGM12977.1"/>
    </source>
</evidence>
<comment type="caution">
    <text evidence="2">The sequence shown here is derived from an EMBL/GenBank/DDBJ whole genome shotgun (WGS) entry which is preliminary data.</text>
</comment>
<sequence length="200" mass="23087">MNLNISQQFSKRKKLIFSITILTFSISVLSSPTENEEKPWLLEGEILLEMKRFSEAESLANSILESTPSDLKAEFLLTRAWIGLGSQERKKGNLLLARNYLEKAYEKWPLNETLQSELAELKNQKIRKTMQASLNSKINNDSQELKESLKSLEQEINLLRNELENERNSSSSKRLIVTIQILLGIQILLQGFHLFKSRKH</sequence>
<reference evidence="3" key="1">
    <citation type="submission" date="2018-10" db="EMBL/GenBank/DDBJ databases">
        <authorList>
            <person name="Vincent A.T."/>
            <person name="Schiettekatte O."/>
            <person name="Bourhy P."/>
            <person name="Veyrier F.J."/>
            <person name="Picardeau M."/>
        </authorList>
    </citation>
    <scope>NUCLEOTIDE SEQUENCE</scope>
    <source>
        <strain evidence="3">201702406</strain>
    </source>
</reference>
<evidence type="ECO:0000256" key="1">
    <source>
        <dbReference type="SAM" id="Coils"/>
    </source>
</evidence>
<gene>
    <name evidence="2" type="ORF">EHQ81_12035</name>
    <name evidence="3" type="ORF">EHQ82_09715</name>
</gene>
<reference evidence="2 4" key="2">
    <citation type="journal article" date="2019" name="PLoS Negl. Trop. Dis.">
        <title>Revisiting the worldwide diversity of Leptospira species in the environment.</title>
        <authorList>
            <person name="Vincent A.T."/>
            <person name="Schiettekatte O."/>
            <person name="Bourhy P."/>
            <person name="Veyrier F.J."/>
            <person name="Picardeau M."/>
        </authorList>
    </citation>
    <scope>NUCLEOTIDE SEQUENCE [LARGE SCALE GENOMIC DNA]</scope>
    <source>
        <strain evidence="2 4">201702405</strain>
        <strain evidence="3">201702406</strain>
    </source>
</reference>
<feature type="coiled-coil region" evidence="1">
    <location>
        <begin position="111"/>
        <end position="169"/>
    </location>
</feature>
<dbReference type="EMBL" id="RQGV01000015">
    <property type="protein sequence ID" value="TGM12977.1"/>
    <property type="molecule type" value="Genomic_DNA"/>
</dbReference>
<evidence type="ECO:0000313" key="3">
    <source>
        <dbReference type="EMBL" id="TGM21272.1"/>
    </source>
</evidence>
<dbReference type="EMBL" id="RQGU01000090">
    <property type="protein sequence ID" value="TGM21272.1"/>
    <property type="molecule type" value="Genomic_DNA"/>
</dbReference>
<dbReference type="Gene3D" id="1.25.40.10">
    <property type="entry name" value="Tetratricopeptide repeat domain"/>
    <property type="match status" value="1"/>
</dbReference>
<keyword evidence="5" id="KW-1185">Reference proteome</keyword>
<accession>A0A5F2C286</accession>
<dbReference type="Proteomes" id="UP000297832">
    <property type="component" value="Unassembled WGS sequence"/>
</dbReference>